<dbReference type="Pfam" id="PF01641">
    <property type="entry name" value="SelR"/>
    <property type="match status" value="1"/>
</dbReference>
<evidence type="ECO:0000313" key="6">
    <source>
        <dbReference type="EMBL" id="AIF82630.1"/>
    </source>
</evidence>
<accession>A0A075MN96</accession>
<dbReference type="KEGG" id="nev:NTE_00549"/>
<dbReference type="EC" id="1.8.4.12" evidence="6"/>
<dbReference type="InterPro" id="IPR028427">
    <property type="entry name" value="Met_Sox_Rdtase_MsrB"/>
</dbReference>
<feature type="domain" description="MsrB" evidence="5">
    <location>
        <begin position="1"/>
        <end position="119"/>
    </location>
</feature>
<sequence length="129" mass="14674">MSYNNLTPEEERIIVRKGTERPFSGEYDNFYKEGTYVCRRCNQPLFSSKSKFDAGCGWPAFDDSFPNAIKRLPDPDGVRMEIECAKCGAHLGHEFIGEGLTAKNTRECVNSLSIRFIPARGRDKEEDDK</sequence>
<evidence type="ECO:0000256" key="2">
    <source>
        <dbReference type="ARBA" id="ARBA00022723"/>
    </source>
</evidence>
<comment type="cofactor">
    <cofactor evidence="1">
        <name>Zn(2+)</name>
        <dbReference type="ChEBI" id="CHEBI:29105"/>
    </cofactor>
</comment>
<organism evidence="6 7">
    <name type="scientific">Candidatus Nitrososphaera evergladensis SR1</name>
    <dbReference type="NCBI Taxonomy" id="1459636"/>
    <lineage>
        <taxon>Archaea</taxon>
        <taxon>Nitrososphaerota</taxon>
        <taxon>Nitrososphaeria</taxon>
        <taxon>Nitrososphaerales</taxon>
        <taxon>Nitrososphaeraceae</taxon>
        <taxon>Nitrososphaera</taxon>
    </lineage>
</organism>
<dbReference type="RefSeq" id="WP_148699560.1">
    <property type="nucleotide sequence ID" value="NZ_CP007174.1"/>
</dbReference>
<name>A0A075MN96_9ARCH</name>
<dbReference type="GeneID" id="41596417"/>
<gene>
    <name evidence="6" type="ORF">NTE_00549</name>
</gene>
<dbReference type="GO" id="GO:0046872">
    <property type="term" value="F:metal ion binding"/>
    <property type="evidence" value="ECO:0007669"/>
    <property type="project" value="UniProtKB-KW"/>
</dbReference>
<protein>
    <submittedName>
        <fullName evidence="6">Peptide methionine sulfoxide reductase</fullName>
        <ecNumber evidence="6">1.8.4.12</ecNumber>
    </submittedName>
</protein>
<dbReference type="GO" id="GO:0030091">
    <property type="term" value="P:protein repair"/>
    <property type="evidence" value="ECO:0007669"/>
    <property type="project" value="InterPro"/>
</dbReference>
<dbReference type="PANTHER" id="PTHR46081">
    <property type="entry name" value="PEPTIDE METHIONINE SULFOXIDE REDUCTASE 2"/>
    <property type="match status" value="1"/>
</dbReference>
<evidence type="ECO:0000256" key="1">
    <source>
        <dbReference type="ARBA" id="ARBA00001947"/>
    </source>
</evidence>
<dbReference type="GO" id="GO:0006979">
    <property type="term" value="P:response to oxidative stress"/>
    <property type="evidence" value="ECO:0007669"/>
    <property type="project" value="InterPro"/>
</dbReference>
<keyword evidence="4 6" id="KW-0560">Oxidoreductase</keyword>
<dbReference type="GO" id="GO:0033743">
    <property type="term" value="F:peptide-methionine (R)-S-oxide reductase activity"/>
    <property type="evidence" value="ECO:0007669"/>
    <property type="project" value="UniProtKB-EC"/>
</dbReference>
<dbReference type="STRING" id="1459636.NTE_00549"/>
<proteinExistence type="predicted"/>
<dbReference type="PROSITE" id="PS51790">
    <property type="entry name" value="MSRB"/>
    <property type="match status" value="1"/>
</dbReference>
<evidence type="ECO:0000313" key="7">
    <source>
        <dbReference type="Proteomes" id="UP000028194"/>
    </source>
</evidence>
<dbReference type="InterPro" id="IPR002579">
    <property type="entry name" value="Met_Sox_Rdtase_MsrB_dom"/>
</dbReference>
<dbReference type="SUPFAM" id="SSF51316">
    <property type="entry name" value="Mss4-like"/>
    <property type="match status" value="1"/>
</dbReference>
<dbReference type="HOGENOM" id="CLU_031040_8_5_2"/>
<evidence type="ECO:0000256" key="3">
    <source>
        <dbReference type="ARBA" id="ARBA00022833"/>
    </source>
</evidence>
<keyword evidence="3" id="KW-0862">Zinc</keyword>
<keyword evidence="2" id="KW-0479">Metal-binding</keyword>
<dbReference type="NCBIfam" id="NF004036">
    <property type="entry name" value="PRK05508.1"/>
    <property type="match status" value="1"/>
</dbReference>
<dbReference type="InterPro" id="IPR011057">
    <property type="entry name" value="Mss4-like_sf"/>
</dbReference>
<keyword evidence="7" id="KW-1185">Reference proteome</keyword>
<dbReference type="Proteomes" id="UP000028194">
    <property type="component" value="Chromosome"/>
</dbReference>
<dbReference type="PANTHER" id="PTHR46081:SF8">
    <property type="entry name" value="PEPTIDE METHIONINE SULFOXIDE REDUCTASE 2"/>
    <property type="match status" value="1"/>
</dbReference>
<dbReference type="eggNOG" id="arCOG02815">
    <property type="taxonomic scope" value="Archaea"/>
</dbReference>
<reference evidence="6 7" key="1">
    <citation type="journal article" date="2014" name="PLoS ONE">
        <title>Genome Sequence of Candidatus Nitrososphaera evergladensis from Group I.1b Enriched from Everglades Soil Reveals Novel Genomic Features of the Ammonia-Oxidizing Archaea.</title>
        <authorList>
            <person name="Zhalnina K.V."/>
            <person name="Dias R."/>
            <person name="Leonard M.T."/>
            <person name="Dorr de Quadros P."/>
            <person name="Camargo F.A."/>
            <person name="Drew J.C."/>
            <person name="Farmerie W.G."/>
            <person name="Daroub S.H."/>
            <person name="Triplett E.W."/>
        </authorList>
    </citation>
    <scope>NUCLEOTIDE SEQUENCE [LARGE SCALE GENOMIC DNA]</scope>
    <source>
        <strain evidence="6 7">SR1</strain>
    </source>
</reference>
<evidence type="ECO:0000259" key="5">
    <source>
        <dbReference type="PROSITE" id="PS51790"/>
    </source>
</evidence>
<evidence type="ECO:0000256" key="4">
    <source>
        <dbReference type="ARBA" id="ARBA00023002"/>
    </source>
</evidence>
<dbReference type="EMBL" id="CP007174">
    <property type="protein sequence ID" value="AIF82630.1"/>
    <property type="molecule type" value="Genomic_DNA"/>
</dbReference>
<dbReference type="OrthoDB" id="5961at2157"/>
<dbReference type="Gene3D" id="2.170.150.20">
    <property type="entry name" value="Peptide methionine sulfoxide reductase"/>
    <property type="match status" value="1"/>
</dbReference>
<dbReference type="AlphaFoldDB" id="A0A075MN96"/>